<dbReference type="EMBL" id="BMIR01000007">
    <property type="protein sequence ID" value="GGE39842.1"/>
    <property type="molecule type" value="Genomic_DNA"/>
</dbReference>
<keyword evidence="4 5" id="KW-0067">ATP-binding</keyword>
<keyword evidence="3 5" id="KW-0347">Helicase</keyword>
<dbReference type="InterPro" id="IPR027785">
    <property type="entry name" value="UvrD-like_helicase_C"/>
</dbReference>
<dbReference type="GO" id="GO:0003677">
    <property type="term" value="F:DNA binding"/>
    <property type="evidence" value="ECO:0007669"/>
    <property type="project" value="InterPro"/>
</dbReference>
<dbReference type="GO" id="GO:0005524">
    <property type="term" value="F:ATP binding"/>
    <property type="evidence" value="ECO:0007669"/>
    <property type="project" value="UniProtKB-UniRule"/>
</dbReference>
<dbReference type="GO" id="GO:0000725">
    <property type="term" value="P:recombinational repair"/>
    <property type="evidence" value="ECO:0007669"/>
    <property type="project" value="TreeGrafter"/>
</dbReference>
<keyword evidence="1 5" id="KW-0547">Nucleotide-binding</keyword>
<evidence type="ECO:0000313" key="8">
    <source>
        <dbReference type="Proteomes" id="UP000628775"/>
    </source>
</evidence>
<evidence type="ECO:0000256" key="4">
    <source>
        <dbReference type="ARBA" id="ARBA00022840"/>
    </source>
</evidence>
<dbReference type="InterPro" id="IPR000212">
    <property type="entry name" value="DNA_helicase_UvrD/REP"/>
</dbReference>
<evidence type="ECO:0000256" key="1">
    <source>
        <dbReference type="ARBA" id="ARBA00022741"/>
    </source>
</evidence>
<protein>
    <submittedName>
        <fullName evidence="7">Helicase IV</fullName>
    </submittedName>
</protein>
<dbReference type="AlphaFoldDB" id="A0A8J2VNB8"/>
<reference evidence="7" key="1">
    <citation type="journal article" date="2014" name="Int. J. Syst. Evol. Microbiol.">
        <title>Complete genome sequence of Corynebacterium casei LMG S-19264T (=DSM 44701T), isolated from a smear-ripened cheese.</title>
        <authorList>
            <consortium name="US DOE Joint Genome Institute (JGI-PGF)"/>
            <person name="Walter F."/>
            <person name="Albersmeier A."/>
            <person name="Kalinowski J."/>
            <person name="Ruckert C."/>
        </authorList>
    </citation>
    <scope>NUCLEOTIDE SEQUENCE</scope>
    <source>
        <strain evidence="7">CGMCC 1.15371</strain>
    </source>
</reference>
<dbReference type="Pfam" id="PF00580">
    <property type="entry name" value="UvrD-helicase"/>
    <property type="match status" value="1"/>
</dbReference>
<dbReference type="InterPro" id="IPR027417">
    <property type="entry name" value="P-loop_NTPase"/>
</dbReference>
<dbReference type="InterPro" id="IPR014016">
    <property type="entry name" value="UvrD-like_ATP-bd"/>
</dbReference>
<evidence type="ECO:0000259" key="6">
    <source>
        <dbReference type="PROSITE" id="PS51198"/>
    </source>
</evidence>
<dbReference type="InterPro" id="IPR048228">
    <property type="entry name" value="HelD_bacillota"/>
</dbReference>
<dbReference type="GO" id="GO:0005829">
    <property type="term" value="C:cytosol"/>
    <property type="evidence" value="ECO:0007669"/>
    <property type="project" value="TreeGrafter"/>
</dbReference>
<dbReference type="GO" id="GO:0016787">
    <property type="term" value="F:hydrolase activity"/>
    <property type="evidence" value="ECO:0007669"/>
    <property type="project" value="UniProtKB-UniRule"/>
</dbReference>
<evidence type="ECO:0000256" key="5">
    <source>
        <dbReference type="PROSITE-ProRule" id="PRU00560"/>
    </source>
</evidence>
<dbReference type="Proteomes" id="UP000628775">
    <property type="component" value="Unassembled WGS sequence"/>
</dbReference>
<keyword evidence="8" id="KW-1185">Reference proteome</keyword>
<dbReference type="SUPFAM" id="SSF52540">
    <property type="entry name" value="P-loop containing nucleoside triphosphate hydrolases"/>
    <property type="match status" value="1"/>
</dbReference>
<dbReference type="RefSeq" id="WP_188692551.1">
    <property type="nucleotide sequence ID" value="NZ_BMIR01000007.1"/>
</dbReference>
<sequence length="774" mass="90183">MAIEKNQWLEEQKRVDHVVDVIDEKAKALTQSTEGLKGDIIGLRKNFWEDVTVNIDEPDDIIESHASIKQQSEMLAERERSHKQYYKELKTLERLKENPYFGRIDFKEESEDKAESIYLGIASLMDEKNEDFLIYDWRAPISSLYYDFSPGEAEYQTPESKIKGIMELKRQFIIRSSQIKGVFDTGVTIGDELLQEVLGHHSDTQMKSIVATIQKEQNQIIRDDKSPLLIVQGAAGSGKTSAALQRVAYLLYRYRETLTASNILLFSPNPLFNSYVASVLPELGEENMEQTTFYHYLDSQIGEALAVEDPFQQIEYTLSLDESDPNYKVRMAGIKLKSSLNFKTLMDDYLTRLATEGMRFKNIVFRDKTLISAHAISDYFYSLDPHQSIATRIENVQQWLIKALRKHAKRERTQVWVEEEIELLSKEAYLKAFQELEETYGNREDSFDDHEREQQWLSQYIVRRHFKPLMRKIKQLKFIHLSALYQQLFEMMKVDTEASWEQIAAQSIEHIQSHQLYFEDAAPFVYLKSHLIKQSHHASIRHIFLDEAQDYTPFQLALLKAAFPKSRWTVLGDFNQAIYPQTTNVHALFAEERYQLGTTQRILLNKSYRSTFEITQFTSPIVNQEDRIEAFNRHGEFPTLTFGTAESQQSLIKERVRMIEAKGYETIALITKTALESDRLYQAFKGELPVRMMTKKTSHFEKGLVILPAYLAKGIEFDAVIVTNASRTHYEREEERKLFYTACTRAMHELHLISIGEKSHFLDRVPNARYHVYT</sequence>
<evidence type="ECO:0000256" key="2">
    <source>
        <dbReference type="ARBA" id="ARBA00022801"/>
    </source>
</evidence>
<dbReference type="NCBIfam" id="NF041464">
    <property type="entry name" value="HelD_BACSU"/>
    <property type="match status" value="1"/>
</dbReference>
<organism evidence="7 8">
    <name type="scientific">Pullulanibacillus camelliae</name>
    <dbReference type="NCBI Taxonomy" id="1707096"/>
    <lineage>
        <taxon>Bacteria</taxon>
        <taxon>Bacillati</taxon>
        <taxon>Bacillota</taxon>
        <taxon>Bacilli</taxon>
        <taxon>Bacillales</taxon>
        <taxon>Sporolactobacillaceae</taxon>
        <taxon>Pullulanibacillus</taxon>
    </lineage>
</organism>
<dbReference type="PROSITE" id="PS51198">
    <property type="entry name" value="UVRD_HELICASE_ATP_BIND"/>
    <property type="match status" value="1"/>
</dbReference>
<evidence type="ECO:0000256" key="3">
    <source>
        <dbReference type="ARBA" id="ARBA00022806"/>
    </source>
</evidence>
<evidence type="ECO:0000313" key="7">
    <source>
        <dbReference type="EMBL" id="GGE39842.1"/>
    </source>
</evidence>
<keyword evidence="2 5" id="KW-0378">Hydrolase</keyword>
<dbReference type="PANTHER" id="PTHR11070:SF17">
    <property type="entry name" value="DNA HELICASE IV"/>
    <property type="match status" value="1"/>
</dbReference>
<dbReference type="GO" id="GO:0043138">
    <property type="term" value="F:3'-5' DNA helicase activity"/>
    <property type="evidence" value="ECO:0007669"/>
    <property type="project" value="TreeGrafter"/>
</dbReference>
<feature type="domain" description="UvrD-like helicase ATP-binding" evidence="6">
    <location>
        <begin position="212"/>
        <end position="611"/>
    </location>
</feature>
<feature type="binding site" evidence="5">
    <location>
        <begin position="233"/>
        <end position="240"/>
    </location>
    <ligand>
        <name>ATP</name>
        <dbReference type="ChEBI" id="CHEBI:30616"/>
    </ligand>
</feature>
<accession>A0A8J2VNB8</accession>
<dbReference type="Gene3D" id="3.40.50.300">
    <property type="entry name" value="P-loop containing nucleotide triphosphate hydrolases"/>
    <property type="match status" value="3"/>
</dbReference>
<comment type="caution">
    <text evidence="7">The sequence shown here is derived from an EMBL/GenBank/DDBJ whole genome shotgun (WGS) entry which is preliminary data.</text>
</comment>
<proteinExistence type="predicted"/>
<gene>
    <name evidence="7" type="primary">helD</name>
    <name evidence="7" type="ORF">GCM10011391_18320</name>
</gene>
<name>A0A8J2VNB8_9BACL</name>
<dbReference type="PANTHER" id="PTHR11070">
    <property type="entry name" value="UVRD / RECB / PCRA DNA HELICASE FAMILY MEMBER"/>
    <property type="match status" value="1"/>
</dbReference>
<dbReference type="Pfam" id="PF13538">
    <property type="entry name" value="UvrD_C_2"/>
    <property type="match status" value="1"/>
</dbReference>
<reference evidence="7" key="2">
    <citation type="submission" date="2020-09" db="EMBL/GenBank/DDBJ databases">
        <authorList>
            <person name="Sun Q."/>
            <person name="Zhou Y."/>
        </authorList>
    </citation>
    <scope>NUCLEOTIDE SEQUENCE</scope>
    <source>
        <strain evidence="7">CGMCC 1.15371</strain>
    </source>
</reference>